<protein>
    <submittedName>
        <fullName evidence="1">Zinc finger protein on ecdysone puff</fullName>
    </submittedName>
</protein>
<sequence>MANRRFGGPQRGGRGFLPNANVNPWQGNTGPATNNLNSSNLQTQLALALSSLLQPQQVNEPPSLLSLNTSPGNFNQDNYSNRLGPRGRSDFRRSEPYNKNQRSGWRNDRSHNRAGPMSRARSNAKDKNASKDKAKPDKKSSDKVSNDVSQKSDKDKDEKQVDNVDENRDEEGGDTKRDWKEEKNTSEDKKESGDEKGKEDGGDKEKGDRSKYAGLYNSLFHCFVCNKSMWDADSFKNHIRGRAHIQMMDSLEESFQITVKILRENMRLSEEKKMIEWNRMQRNNRKFHNRNEPESHCNMCDLKFVGKIIAHRKTEGHQRLKRFLHPNCDTCNLEFPSRMEWVEHRFTPEHLFKVKEILDAQAGDTEGHIIEENLEWENEPLLQENLQTEDENPVLELDDDLANLYNRVPVYNPNRPVGKNSLQPAEGFFCDVCKRFLRNESDSQNHLKSEKHYHEFVMAVKSKFRANVEKAEEEGKFKRKKNAEGEDEEEKEETEDDKKAENGDGILILANMNTYYGASFLCKNAEGEDEEEKEETEDDKKAENGDDMYDPEEACKEGGEGEEEEKNENEASEKKEDDVAEDKGDDKTEDDKKAKQEEEDDDVIMESESKAVSSPTPRRRGAVKNGAGPIMLLSLANVSTAKKSF</sequence>
<gene>
    <name evidence="1" type="ORF">MML48_1g14194</name>
</gene>
<dbReference type="Proteomes" id="UP001056778">
    <property type="component" value="Chromosome 1"/>
</dbReference>
<accession>A0ACB9TXN2</accession>
<proteinExistence type="predicted"/>
<keyword evidence="2" id="KW-1185">Reference proteome</keyword>
<organism evidence="1 2">
    <name type="scientific">Holotrichia oblita</name>
    <name type="common">Chafer beetle</name>
    <dbReference type="NCBI Taxonomy" id="644536"/>
    <lineage>
        <taxon>Eukaryota</taxon>
        <taxon>Metazoa</taxon>
        <taxon>Ecdysozoa</taxon>
        <taxon>Arthropoda</taxon>
        <taxon>Hexapoda</taxon>
        <taxon>Insecta</taxon>
        <taxon>Pterygota</taxon>
        <taxon>Neoptera</taxon>
        <taxon>Endopterygota</taxon>
        <taxon>Coleoptera</taxon>
        <taxon>Polyphaga</taxon>
        <taxon>Scarabaeiformia</taxon>
        <taxon>Scarabaeidae</taxon>
        <taxon>Melolonthinae</taxon>
        <taxon>Holotrichia</taxon>
    </lineage>
</organism>
<name>A0ACB9TXN2_HOLOL</name>
<evidence type="ECO:0000313" key="2">
    <source>
        <dbReference type="Proteomes" id="UP001056778"/>
    </source>
</evidence>
<reference evidence="1" key="1">
    <citation type="submission" date="2022-04" db="EMBL/GenBank/DDBJ databases">
        <title>Chromosome-scale genome assembly of Holotrichia oblita Faldermann.</title>
        <authorList>
            <person name="Rongchong L."/>
        </authorList>
    </citation>
    <scope>NUCLEOTIDE SEQUENCE</scope>
    <source>
        <strain evidence="1">81SQS9</strain>
    </source>
</reference>
<dbReference type="EMBL" id="CM043015">
    <property type="protein sequence ID" value="KAI4471493.1"/>
    <property type="molecule type" value="Genomic_DNA"/>
</dbReference>
<evidence type="ECO:0000313" key="1">
    <source>
        <dbReference type="EMBL" id="KAI4471493.1"/>
    </source>
</evidence>
<comment type="caution">
    <text evidence="1">The sequence shown here is derived from an EMBL/GenBank/DDBJ whole genome shotgun (WGS) entry which is preliminary data.</text>
</comment>